<proteinExistence type="predicted"/>
<dbReference type="Gene3D" id="1.10.260.40">
    <property type="entry name" value="lambda repressor-like DNA-binding domains"/>
    <property type="match status" value="1"/>
</dbReference>
<reference evidence="1" key="1">
    <citation type="submission" date="2020-05" db="EMBL/GenBank/DDBJ databases">
        <authorList>
            <person name="Chiriac C."/>
            <person name="Salcher M."/>
            <person name="Ghai R."/>
            <person name="Kavagutti S V."/>
        </authorList>
    </citation>
    <scope>NUCLEOTIDE SEQUENCE</scope>
</reference>
<accession>A0A6J5SIQ7</accession>
<dbReference type="GO" id="GO:0003677">
    <property type="term" value="F:DNA binding"/>
    <property type="evidence" value="ECO:0007669"/>
    <property type="project" value="InterPro"/>
</dbReference>
<dbReference type="InterPro" id="IPR010982">
    <property type="entry name" value="Lambda_DNA-bd_dom_sf"/>
</dbReference>
<dbReference type="EMBL" id="LR797459">
    <property type="protein sequence ID" value="CAB4218338.1"/>
    <property type="molecule type" value="Genomic_DNA"/>
</dbReference>
<evidence type="ECO:0000313" key="2">
    <source>
        <dbReference type="EMBL" id="CAB4218338.1"/>
    </source>
</evidence>
<organism evidence="1">
    <name type="scientific">uncultured Caudovirales phage</name>
    <dbReference type="NCBI Taxonomy" id="2100421"/>
    <lineage>
        <taxon>Viruses</taxon>
        <taxon>Duplodnaviria</taxon>
        <taxon>Heunggongvirae</taxon>
        <taxon>Uroviricota</taxon>
        <taxon>Caudoviricetes</taxon>
        <taxon>Peduoviridae</taxon>
        <taxon>Maltschvirus</taxon>
        <taxon>Maltschvirus maltsch</taxon>
    </lineage>
</organism>
<name>A0A6J5SIQ7_9CAUD</name>
<dbReference type="EMBL" id="LR797412">
    <property type="protein sequence ID" value="CAB4214479.1"/>
    <property type="molecule type" value="Genomic_DNA"/>
</dbReference>
<gene>
    <name evidence="1" type="ORF">UFOVP1459_40</name>
    <name evidence="2" type="ORF">UFOVP1609_14</name>
</gene>
<sequence>MNNSPLEAVFHAYRRAGSVEALARELDVSEQSVDNWLNMRTRPQRSTLESIIDLATRKASSLLEEDVVITRMMTLESASVYGYAMNDMGESVFLPPHIVTELHEKGYVEGDVFTARLKPQDHSSAPYYCVKVIR</sequence>
<protein>
    <submittedName>
        <fullName evidence="1">HTH_XRE domain containing protein</fullName>
    </submittedName>
</protein>
<evidence type="ECO:0000313" key="1">
    <source>
        <dbReference type="EMBL" id="CAB4214479.1"/>
    </source>
</evidence>